<dbReference type="GO" id="GO:0016874">
    <property type="term" value="F:ligase activity"/>
    <property type="evidence" value="ECO:0007669"/>
    <property type="project" value="UniProtKB-KW"/>
</dbReference>
<feature type="domain" description="BPL/LPL catalytic" evidence="2">
    <location>
        <begin position="6"/>
        <end position="186"/>
    </location>
</feature>
<proteinExistence type="predicted"/>
<keyword evidence="3" id="KW-0436">Ligase</keyword>
<dbReference type="PATRIC" id="fig|1288298.3.peg.2457"/>
<dbReference type="Gene3D" id="2.30.30.100">
    <property type="match status" value="1"/>
</dbReference>
<dbReference type="HOGENOM" id="CLU_096777_1_0_5"/>
<protein>
    <submittedName>
        <fullName evidence="3">Biotin-(Acetyl-CoA carboxylase) ligase</fullName>
    </submittedName>
</protein>
<evidence type="ECO:0000259" key="1">
    <source>
        <dbReference type="Pfam" id="PF14563"/>
    </source>
</evidence>
<name>A0A0A0HIQ5_9RHOB</name>
<evidence type="ECO:0000259" key="2">
    <source>
        <dbReference type="Pfam" id="PF16917"/>
    </source>
</evidence>
<dbReference type="Pfam" id="PF14563">
    <property type="entry name" value="DUF4444"/>
    <property type="match status" value="1"/>
</dbReference>
<dbReference type="AlphaFoldDB" id="A0A0A0HIQ5"/>
<dbReference type="Pfam" id="PF16917">
    <property type="entry name" value="BPL_LplA_LipB_2"/>
    <property type="match status" value="1"/>
</dbReference>
<dbReference type="SUPFAM" id="SSF55681">
    <property type="entry name" value="Class II aaRS and biotin synthetases"/>
    <property type="match status" value="1"/>
</dbReference>
<organism evidence="3 4">
    <name type="scientific">Roseovarius mucosus DSM 17069</name>
    <dbReference type="NCBI Taxonomy" id="1288298"/>
    <lineage>
        <taxon>Bacteria</taxon>
        <taxon>Pseudomonadati</taxon>
        <taxon>Pseudomonadota</taxon>
        <taxon>Alphaproteobacteria</taxon>
        <taxon>Rhodobacterales</taxon>
        <taxon>Roseobacteraceae</taxon>
        <taxon>Roseovarius</taxon>
    </lineage>
</organism>
<comment type="caution">
    <text evidence="3">The sequence shown here is derived from an EMBL/GenBank/DDBJ whole genome shotgun (WGS) entry which is preliminary data.</text>
</comment>
<dbReference type="Gene3D" id="3.30.930.10">
    <property type="entry name" value="Bira Bifunctional Protein, Domain 2"/>
    <property type="match status" value="1"/>
</dbReference>
<dbReference type="InterPro" id="IPR028044">
    <property type="entry name" value="DUF4444"/>
</dbReference>
<dbReference type="STRING" id="215743.ROSMUCSMR3_03131"/>
<reference evidence="3 4" key="1">
    <citation type="submission" date="2013-01" db="EMBL/GenBank/DDBJ databases">
        <authorList>
            <person name="Fiebig A."/>
            <person name="Goeker M."/>
            <person name="Klenk H.-P.P."/>
        </authorList>
    </citation>
    <scope>NUCLEOTIDE SEQUENCE [LARGE SCALE GENOMIC DNA]</scope>
    <source>
        <strain evidence="3 4">DSM 17069</strain>
    </source>
</reference>
<dbReference type="InterPro" id="IPR045864">
    <property type="entry name" value="aa-tRNA-synth_II/BPL/LPL"/>
</dbReference>
<dbReference type="Proteomes" id="UP000030021">
    <property type="component" value="Unassembled WGS sequence"/>
</dbReference>
<dbReference type="RefSeq" id="WP_037273645.1">
    <property type="nucleotide sequence ID" value="NZ_KN293980.1"/>
</dbReference>
<dbReference type="eggNOG" id="COG0340">
    <property type="taxonomic scope" value="Bacteria"/>
</dbReference>
<dbReference type="InterPro" id="IPR004143">
    <property type="entry name" value="BPL_LPL_catalytic"/>
</dbReference>
<dbReference type="EMBL" id="AONH01000013">
    <property type="protein sequence ID" value="KGM87707.1"/>
    <property type="molecule type" value="Genomic_DNA"/>
</dbReference>
<sequence length="235" mass="25209">MTAPSFPPLMSGRAVTGATHPFDVARDLAAEGCDAGLIVHNVTANHLMAAIVLAPEVPLAEAMVMLPTCGVGFQNAFGALAPPEVAVQLEWSGGIRLNGASCGRLRVAAGGTDPEAEPDWLVIGLDLPLLQITERPGDQPDQTTLYDEGCAEMDPVELLEAWARHSLVWINTWEDAGPRALHAEWRGLAWRMGEEVTQNGLTGTFQGVDDRFGMLLRCPDTTHLIPLTTLLETQP</sequence>
<accession>A0A0A0HIQ5</accession>
<gene>
    <name evidence="3" type="ORF">rosmuc_02444</name>
</gene>
<feature type="domain" description="DUF4444" evidence="1">
    <location>
        <begin position="192"/>
        <end position="232"/>
    </location>
</feature>
<evidence type="ECO:0000313" key="3">
    <source>
        <dbReference type="EMBL" id="KGM87707.1"/>
    </source>
</evidence>
<dbReference type="OrthoDB" id="7657788at2"/>
<evidence type="ECO:0000313" key="4">
    <source>
        <dbReference type="Proteomes" id="UP000030021"/>
    </source>
</evidence>